<dbReference type="EMBL" id="CP041969">
    <property type="protein sequence ID" value="QMV40985.1"/>
    <property type="molecule type" value="Genomic_DNA"/>
</dbReference>
<reference evidence="1 2" key="1">
    <citation type="submission" date="2019-07" db="EMBL/GenBank/DDBJ databases">
        <authorList>
            <person name="Kim J.K."/>
            <person name="Cheong H.-M."/>
            <person name="Choi Y."/>
            <person name="Hwang K.J."/>
            <person name="Lee S."/>
            <person name="Choi C."/>
        </authorList>
    </citation>
    <scope>NUCLEOTIDE SEQUENCE [LARGE SCALE GENOMIC DNA]</scope>
    <source>
        <strain evidence="1 2">KS 22</strain>
    </source>
</reference>
<evidence type="ECO:0000313" key="1">
    <source>
        <dbReference type="EMBL" id="QMV40985.1"/>
    </source>
</evidence>
<proteinExistence type="predicted"/>
<dbReference type="RefSeq" id="WP_182302342.1">
    <property type="nucleotide sequence ID" value="NZ_CP041969.1"/>
</dbReference>
<evidence type="ECO:0000313" key="2">
    <source>
        <dbReference type="Proteomes" id="UP000515679"/>
    </source>
</evidence>
<dbReference type="KEGG" id="cchl:FPL14_07005"/>
<sequence>MSKGGSVPFVSDEEAAARMGHCEQCQALQGGTTCRYCGCYVKIRTKLVDSRCPDPLSAKW</sequence>
<name>A0A7G5BVK1_9BACL</name>
<accession>A0A7G5BVK1</accession>
<dbReference type="Proteomes" id="UP000515679">
    <property type="component" value="Chromosome"/>
</dbReference>
<gene>
    <name evidence="1" type="ORF">FPL14_07005</name>
</gene>
<keyword evidence="2" id="KW-1185">Reference proteome</keyword>
<organism evidence="1 2">
    <name type="scientific">Cohnella cholangitidis</name>
    <dbReference type="NCBI Taxonomy" id="2598458"/>
    <lineage>
        <taxon>Bacteria</taxon>
        <taxon>Bacillati</taxon>
        <taxon>Bacillota</taxon>
        <taxon>Bacilli</taxon>
        <taxon>Bacillales</taxon>
        <taxon>Paenibacillaceae</taxon>
        <taxon>Cohnella</taxon>
    </lineage>
</organism>
<protein>
    <submittedName>
        <fullName evidence="1">Uncharacterized protein</fullName>
    </submittedName>
</protein>
<dbReference type="AlphaFoldDB" id="A0A7G5BVK1"/>